<dbReference type="OMA" id="QSIRIQM"/>
<dbReference type="GO" id="GO:0051087">
    <property type="term" value="F:protein-folding chaperone binding"/>
    <property type="evidence" value="ECO:0007669"/>
    <property type="project" value="InterPro"/>
</dbReference>
<feature type="domain" description="J" evidence="5">
    <location>
        <begin position="374"/>
        <end position="453"/>
    </location>
</feature>
<dbReference type="SUPFAM" id="SSF47144">
    <property type="entry name" value="HSC20 (HSCB), C-terminal oligomerisation domain"/>
    <property type="match status" value="1"/>
</dbReference>
<dbReference type="InterPro" id="IPR001623">
    <property type="entry name" value="DnaJ_domain"/>
</dbReference>
<dbReference type="GO" id="GO:0051259">
    <property type="term" value="P:protein complex oligomerization"/>
    <property type="evidence" value="ECO:0007669"/>
    <property type="project" value="InterPro"/>
</dbReference>
<name>D3B4K3_HETP5</name>
<evidence type="ECO:0000313" key="6">
    <source>
        <dbReference type="EMBL" id="EFA84251.1"/>
    </source>
</evidence>
<dbReference type="RefSeq" id="XP_020436367.1">
    <property type="nucleotide sequence ID" value="XM_020574295.1"/>
</dbReference>
<dbReference type="Gene3D" id="1.20.1280.20">
    <property type="entry name" value="HscB, C-terminal domain"/>
    <property type="match status" value="1"/>
</dbReference>
<evidence type="ECO:0000259" key="5">
    <source>
        <dbReference type="PROSITE" id="PS50076"/>
    </source>
</evidence>
<dbReference type="STRING" id="670386.D3B4K3"/>
<evidence type="ECO:0000256" key="2">
    <source>
        <dbReference type="ARBA" id="ARBA00023186"/>
    </source>
</evidence>
<accession>D3B4K3</accession>
<evidence type="ECO:0000256" key="4">
    <source>
        <dbReference type="SAM" id="SignalP"/>
    </source>
</evidence>
<organism evidence="6 7">
    <name type="scientific">Heterostelium pallidum (strain ATCC 26659 / Pp 5 / PN500)</name>
    <name type="common">Cellular slime mold</name>
    <name type="synonym">Polysphondylium pallidum</name>
    <dbReference type="NCBI Taxonomy" id="670386"/>
    <lineage>
        <taxon>Eukaryota</taxon>
        <taxon>Amoebozoa</taxon>
        <taxon>Evosea</taxon>
        <taxon>Eumycetozoa</taxon>
        <taxon>Dictyostelia</taxon>
        <taxon>Acytosteliales</taxon>
        <taxon>Acytosteliaceae</taxon>
        <taxon>Heterostelium</taxon>
    </lineage>
</organism>
<comment type="similarity">
    <text evidence="1">Belongs to the HscB family.</text>
</comment>
<feature type="region of interest" description="Disordered" evidence="3">
    <location>
        <begin position="40"/>
        <end position="121"/>
    </location>
</feature>
<feature type="region of interest" description="Disordered" evidence="3">
    <location>
        <begin position="162"/>
        <end position="188"/>
    </location>
</feature>
<dbReference type="Proteomes" id="UP000001396">
    <property type="component" value="Unassembled WGS sequence"/>
</dbReference>
<dbReference type="GO" id="GO:0001671">
    <property type="term" value="F:ATPase activator activity"/>
    <property type="evidence" value="ECO:0007669"/>
    <property type="project" value="InterPro"/>
</dbReference>
<keyword evidence="4" id="KW-0732">Signal</keyword>
<dbReference type="AlphaFoldDB" id="D3B4K3"/>
<feature type="chain" id="PRO_5003042201" description="J domain-containing protein" evidence="4">
    <location>
        <begin position="24"/>
        <end position="536"/>
    </location>
</feature>
<feature type="compositionally biased region" description="Low complexity" evidence="3">
    <location>
        <begin position="167"/>
        <end position="188"/>
    </location>
</feature>
<dbReference type="EMBL" id="ADBJ01000010">
    <property type="protein sequence ID" value="EFA84251.1"/>
    <property type="molecule type" value="Genomic_DNA"/>
</dbReference>
<sequence>MLNKNLFFIIFILLSICCNLSFTQSTINFISTSTLTTSITPLTTSSSSSPSTSTTIINTNSNTLSNSNSQTVASSTSTSTSSTTNIQFTTSSSSTTTSNTNSITGLSSTSSGGSSTSTGSTIGFPITTVTTTSNWDPTPTTAIWSTGLLSTLITLIAKTTETPAPPTSSVSMTLSSTTRGTTPPTITASTTTVGIRTTISSSSGISSMPTTTTTNIKPNITTATGTATATATTGGNNTASSNSTTLTVPWEDSSWFTSNSISKTSIQSIRIQMLIYVLSNNNNKNNINNTSNNNNRLFVNFNNNNNNNNNITKNASFISCNNVNIKSYSTGSSSQHHQHQHNEKSCWKCKKSVLAREFFCPLCNVVQTPQQRFNVFEVFSLEPSYRVDQKDLSHRFKQLQKKLHPDLFQQSTETEQSLSKDQSTLINSAYNILKSPFLRAEFILNEKGYDLNGVSDVDPEVLSEILEVREEIEETDNEDKLKEIAHDNRAKMNHCEEELVNLFQKQNYKDALGKTIYLRYLTRIQEEIHKRLGIHI</sequence>
<evidence type="ECO:0000256" key="3">
    <source>
        <dbReference type="SAM" id="MobiDB-lite"/>
    </source>
</evidence>
<dbReference type="GO" id="GO:0005739">
    <property type="term" value="C:mitochondrion"/>
    <property type="evidence" value="ECO:0007669"/>
    <property type="project" value="TreeGrafter"/>
</dbReference>
<keyword evidence="7" id="KW-1185">Reference proteome</keyword>
<dbReference type="SMART" id="SM00271">
    <property type="entry name" value="DnaJ"/>
    <property type="match status" value="1"/>
</dbReference>
<dbReference type="PANTHER" id="PTHR14021:SF15">
    <property type="entry name" value="IRON-SULFUR CLUSTER CO-CHAPERONE PROTEIN HSCB"/>
    <property type="match status" value="1"/>
</dbReference>
<evidence type="ECO:0000256" key="1">
    <source>
        <dbReference type="ARBA" id="ARBA00010476"/>
    </source>
</evidence>
<dbReference type="InterPro" id="IPR036386">
    <property type="entry name" value="HscB_C_sf"/>
</dbReference>
<dbReference type="InParanoid" id="D3B4K3"/>
<proteinExistence type="inferred from homology"/>
<dbReference type="NCBIfam" id="TIGR00714">
    <property type="entry name" value="hscB"/>
    <property type="match status" value="1"/>
</dbReference>
<dbReference type="GO" id="GO:0044571">
    <property type="term" value="P:[2Fe-2S] cluster assembly"/>
    <property type="evidence" value="ECO:0007669"/>
    <property type="project" value="InterPro"/>
</dbReference>
<feature type="region of interest" description="Disordered" evidence="3">
    <location>
        <begin position="200"/>
        <end position="219"/>
    </location>
</feature>
<dbReference type="InterPro" id="IPR004640">
    <property type="entry name" value="HscB"/>
</dbReference>
<gene>
    <name evidence="6" type="ORF">PPL_03328</name>
</gene>
<comment type="caution">
    <text evidence="6">The sequence shown here is derived from an EMBL/GenBank/DDBJ whole genome shotgun (WGS) entry which is preliminary data.</text>
</comment>
<dbReference type="Pfam" id="PF07743">
    <property type="entry name" value="HSCB_C"/>
    <property type="match status" value="1"/>
</dbReference>
<dbReference type="InterPro" id="IPR036869">
    <property type="entry name" value="J_dom_sf"/>
</dbReference>
<dbReference type="CDD" id="cd06257">
    <property type="entry name" value="DnaJ"/>
    <property type="match status" value="1"/>
</dbReference>
<evidence type="ECO:0000313" key="7">
    <source>
        <dbReference type="Proteomes" id="UP000001396"/>
    </source>
</evidence>
<dbReference type="PROSITE" id="PS50076">
    <property type="entry name" value="DNAJ_2"/>
    <property type="match status" value="1"/>
</dbReference>
<reference evidence="6 7" key="1">
    <citation type="journal article" date="2011" name="Genome Res.">
        <title>Phylogeny-wide analysis of social amoeba genomes highlights ancient origins for complex intercellular communication.</title>
        <authorList>
            <person name="Heidel A.J."/>
            <person name="Lawal H.M."/>
            <person name="Felder M."/>
            <person name="Schilde C."/>
            <person name="Helps N.R."/>
            <person name="Tunggal B."/>
            <person name="Rivero F."/>
            <person name="John U."/>
            <person name="Schleicher M."/>
            <person name="Eichinger L."/>
            <person name="Platzer M."/>
            <person name="Noegel A.A."/>
            <person name="Schaap P."/>
            <person name="Gloeckner G."/>
        </authorList>
    </citation>
    <scope>NUCLEOTIDE SEQUENCE [LARGE SCALE GENOMIC DNA]</scope>
    <source>
        <strain evidence="7">ATCC 26659 / Pp 5 / PN500</strain>
    </source>
</reference>
<dbReference type="Gene3D" id="1.10.287.110">
    <property type="entry name" value="DnaJ domain"/>
    <property type="match status" value="1"/>
</dbReference>
<keyword evidence="2" id="KW-0143">Chaperone</keyword>
<dbReference type="InterPro" id="IPR009073">
    <property type="entry name" value="HscB_oligo_C"/>
</dbReference>
<dbReference type="SUPFAM" id="SSF46565">
    <property type="entry name" value="Chaperone J-domain"/>
    <property type="match status" value="1"/>
</dbReference>
<protein>
    <recommendedName>
        <fullName evidence="5">J domain-containing protein</fullName>
    </recommendedName>
</protein>
<dbReference type="GeneID" id="31358850"/>
<feature type="signal peptide" evidence="4">
    <location>
        <begin position="1"/>
        <end position="23"/>
    </location>
</feature>
<dbReference type="PANTHER" id="PTHR14021">
    <property type="entry name" value="IRON-SULFUR CLUSTER CO-CHAPERONE PROTEIN HSCB"/>
    <property type="match status" value="1"/>
</dbReference>